<sequence length="429" mass="48408">MKPRPPAGAFVVCSGGSRRNTGSRRSTAAREPVSARALAWTTEHVCVSATSGFDRSGRRGQYGESVNSAPRCPHCRHFLYLDMLICPNCEAEVAYNLVTRQFHGLRRGQVQIGETTWYACSNRAWDCNWLVREDAPNGKCLSCRLTRRQPDADDTIAMEKLAKTEQAKRRLILQLGDLGLPISPWYTKRGGLGFDLLSSLSSGQRVMIGHANGIITLDLAESLDDRREALRVRLGEPYRTMLGHLRHEVGHYYQNVLITDDETWRRCRALFGDERSSYQDALKRHYANGAPDDWRDTFISEYATMHPWEDFAESFAHYLHITGTLATAASIGIHLDASATNLRDTDVIPLESYQDEAVNLLLSDWDWMSEAFNRINRSMGFGDLYPFDLVAPVKRKLGFIHDLVTRAPLTREEQAAVAWAAPMLEEEPT</sequence>
<dbReference type="Pfam" id="PF10005">
    <property type="entry name" value="Zn_ribbon_DZR_6"/>
    <property type="match status" value="1"/>
</dbReference>
<feature type="domain" description="Zinc-ribbon" evidence="1">
    <location>
        <begin position="71"/>
        <end position="153"/>
    </location>
</feature>
<name>A0A5J5J5N6_9MICO</name>
<dbReference type="OrthoDB" id="256753at2"/>
<dbReference type="Pfam" id="PF15887">
    <property type="entry name" value="Peptidase_Mx"/>
    <property type="match status" value="1"/>
</dbReference>
<evidence type="ECO:0000313" key="2">
    <source>
        <dbReference type="EMBL" id="KAA9110444.1"/>
    </source>
</evidence>
<proteinExistence type="predicted"/>
<dbReference type="InterPro" id="IPR031321">
    <property type="entry name" value="UCP012641"/>
</dbReference>
<dbReference type="PIRSF" id="PIRSF012641">
    <property type="entry name" value="UCP012641"/>
    <property type="match status" value="1"/>
</dbReference>
<protein>
    <recommendedName>
        <fullName evidence="1">Zinc-ribbon domain-containing protein</fullName>
    </recommendedName>
</protein>
<dbReference type="Proteomes" id="UP000325827">
    <property type="component" value="Unassembled WGS sequence"/>
</dbReference>
<gene>
    <name evidence="2" type="ORF">F6B43_01785</name>
</gene>
<comment type="caution">
    <text evidence="2">The sequence shown here is derived from an EMBL/GenBank/DDBJ whole genome shotgun (WGS) entry which is preliminary data.</text>
</comment>
<dbReference type="InterPro" id="IPR011201">
    <property type="entry name" value="Zinc-ribbon_6_bact"/>
</dbReference>
<accession>A0A5J5J5N6</accession>
<evidence type="ECO:0000313" key="3">
    <source>
        <dbReference type="Proteomes" id="UP000325827"/>
    </source>
</evidence>
<dbReference type="EMBL" id="VYSA01000001">
    <property type="protein sequence ID" value="KAA9110444.1"/>
    <property type="molecule type" value="Genomic_DNA"/>
</dbReference>
<organism evidence="2 3">
    <name type="scientific">Microbacterium rhizomatis</name>
    <dbReference type="NCBI Taxonomy" id="1631477"/>
    <lineage>
        <taxon>Bacteria</taxon>
        <taxon>Bacillati</taxon>
        <taxon>Actinomycetota</taxon>
        <taxon>Actinomycetes</taxon>
        <taxon>Micrococcales</taxon>
        <taxon>Microbacteriaceae</taxon>
        <taxon>Microbacterium</taxon>
    </lineage>
</organism>
<dbReference type="Gene3D" id="3.40.390.70">
    <property type="match status" value="1"/>
</dbReference>
<dbReference type="AlphaFoldDB" id="A0A5J5J5N6"/>
<reference evidence="3" key="1">
    <citation type="submission" date="2019-09" db="EMBL/GenBank/DDBJ databases">
        <title>Mumia zhuanghuii sp. nov. isolated from the intestinal contents of plateau pika (Ochotona curzoniae) in the Qinghai-Tibet plateau of China.</title>
        <authorList>
            <person name="Tian Z."/>
        </authorList>
    </citation>
    <scope>NUCLEOTIDE SEQUENCE [LARGE SCALE GENOMIC DNA]</scope>
    <source>
        <strain evidence="3">JCM 30598</strain>
    </source>
</reference>
<evidence type="ECO:0000259" key="1">
    <source>
        <dbReference type="Pfam" id="PF10005"/>
    </source>
</evidence>
<keyword evidence="3" id="KW-1185">Reference proteome</keyword>